<feature type="transmembrane region" description="Helical" evidence="2">
    <location>
        <begin position="101"/>
        <end position="127"/>
    </location>
</feature>
<name>A0A2A2JJD6_9BILA</name>
<evidence type="ECO:0000313" key="4">
    <source>
        <dbReference type="Proteomes" id="UP000218231"/>
    </source>
</evidence>
<evidence type="ECO:0000256" key="2">
    <source>
        <dbReference type="SAM" id="Phobius"/>
    </source>
</evidence>
<dbReference type="EMBL" id="LIAE01010397">
    <property type="protein sequence ID" value="PAV61813.1"/>
    <property type="molecule type" value="Genomic_DNA"/>
</dbReference>
<sequence>MSEKSDDSFSSSESTTNSNIPIIQPNPGEPDLTRPLTLDTSNLHLRVPPQSHGYADHSPALSAKIRIPKKQYSVEDPLRRLPTPMFDKFEQKQQKQGPSSAATVLALSGLFVVGLLLILSGVLVLILQIQTPFVITGCIFLGIGVAMLFVCVILQRKNLVKFVLDINRDLFFFNMRNSSMFRMIFEERH</sequence>
<dbReference type="STRING" id="2018661.A0A2A2JJD6"/>
<organism evidence="3 4">
    <name type="scientific">Diploscapter pachys</name>
    <dbReference type="NCBI Taxonomy" id="2018661"/>
    <lineage>
        <taxon>Eukaryota</taxon>
        <taxon>Metazoa</taxon>
        <taxon>Ecdysozoa</taxon>
        <taxon>Nematoda</taxon>
        <taxon>Chromadorea</taxon>
        <taxon>Rhabditida</taxon>
        <taxon>Rhabditina</taxon>
        <taxon>Rhabditomorpha</taxon>
        <taxon>Rhabditoidea</taxon>
        <taxon>Rhabditidae</taxon>
        <taxon>Diploscapter</taxon>
    </lineage>
</organism>
<evidence type="ECO:0000256" key="1">
    <source>
        <dbReference type="SAM" id="MobiDB-lite"/>
    </source>
</evidence>
<gene>
    <name evidence="3" type="ORF">WR25_26346</name>
</gene>
<reference evidence="3 4" key="1">
    <citation type="journal article" date="2017" name="Curr. Biol.">
        <title>Genome architecture and evolution of a unichromosomal asexual nematode.</title>
        <authorList>
            <person name="Fradin H."/>
            <person name="Zegar C."/>
            <person name="Gutwein M."/>
            <person name="Lucas J."/>
            <person name="Kovtun M."/>
            <person name="Corcoran D."/>
            <person name="Baugh L.R."/>
            <person name="Kiontke K."/>
            <person name="Gunsalus K."/>
            <person name="Fitch D.H."/>
            <person name="Piano F."/>
        </authorList>
    </citation>
    <scope>NUCLEOTIDE SEQUENCE [LARGE SCALE GENOMIC DNA]</scope>
    <source>
        <strain evidence="3">PF1309</strain>
    </source>
</reference>
<comment type="caution">
    <text evidence="3">The sequence shown here is derived from an EMBL/GenBank/DDBJ whole genome shotgun (WGS) entry which is preliminary data.</text>
</comment>
<keyword evidence="2" id="KW-1133">Transmembrane helix</keyword>
<evidence type="ECO:0000313" key="3">
    <source>
        <dbReference type="EMBL" id="PAV61813.1"/>
    </source>
</evidence>
<dbReference type="Proteomes" id="UP000218231">
    <property type="component" value="Unassembled WGS sequence"/>
</dbReference>
<protein>
    <submittedName>
        <fullName evidence="3">Uncharacterized protein</fullName>
    </submittedName>
</protein>
<keyword evidence="2" id="KW-0812">Transmembrane</keyword>
<feature type="compositionally biased region" description="Low complexity" evidence="1">
    <location>
        <begin position="8"/>
        <end position="19"/>
    </location>
</feature>
<dbReference type="OrthoDB" id="5919085at2759"/>
<proteinExistence type="predicted"/>
<feature type="transmembrane region" description="Helical" evidence="2">
    <location>
        <begin position="133"/>
        <end position="154"/>
    </location>
</feature>
<keyword evidence="4" id="KW-1185">Reference proteome</keyword>
<keyword evidence="2" id="KW-0472">Membrane</keyword>
<feature type="region of interest" description="Disordered" evidence="1">
    <location>
        <begin position="1"/>
        <end position="36"/>
    </location>
</feature>
<accession>A0A2A2JJD6</accession>
<dbReference type="AlphaFoldDB" id="A0A2A2JJD6"/>